<protein>
    <submittedName>
        <fullName evidence="2">Polysaccharide deacetylase</fullName>
    </submittedName>
</protein>
<dbReference type="Proteomes" id="UP000310541">
    <property type="component" value="Unassembled WGS sequence"/>
</dbReference>
<dbReference type="InterPro" id="IPR002509">
    <property type="entry name" value="NODB_dom"/>
</dbReference>
<dbReference type="EMBL" id="SWFM01000001">
    <property type="protein sequence ID" value="TKD72024.1"/>
    <property type="molecule type" value="Genomic_DNA"/>
</dbReference>
<dbReference type="InterPro" id="IPR011330">
    <property type="entry name" value="Glyco_hydro/deAcase_b/a-brl"/>
</dbReference>
<evidence type="ECO:0000259" key="1">
    <source>
        <dbReference type="PROSITE" id="PS51677"/>
    </source>
</evidence>
<name>A0A4U1MMM1_9BACL</name>
<evidence type="ECO:0000313" key="2">
    <source>
        <dbReference type="EMBL" id="TKD72024.1"/>
    </source>
</evidence>
<dbReference type="CDD" id="cd10955">
    <property type="entry name" value="CE4_BH0857_like"/>
    <property type="match status" value="1"/>
</dbReference>
<accession>A0A4U1MMM1</accession>
<reference evidence="2 3" key="1">
    <citation type="submission" date="2019-04" db="EMBL/GenBank/DDBJ databases">
        <title>Genome sequence of Bacillus hwajinpoensis strain Y2.</title>
        <authorList>
            <person name="Fair J.L."/>
            <person name="Maclea K.S."/>
        </authorList>
    </citation>
    <scope>NUCLEOTIDE SEQUENCE [LARGE SCALE GENOMIC DNA]</scope>
    <source>
        <strain evidence="2 3">Y2</strain>
    </source>
</reference>
<dbReference type="GO" id="GO:0005975">
    <property type="term" value="P:carbohydrate metabolic process"/>
    <property type="evidence" value="ECO:0007669"/>
    <property type="project" value="InterPro"/>
</dbReference>
<dbReference type="GO" id="GO:0016810">
    <property type="term" value="F:hydrolase activity, acting on carbon-nitrogen (but not peptide) bonds"/>
    <property type="evidence" value="ECO:0007669"/>
    <property type="project" value="InterPro"/>
</dbReference>
<dbReference type="Gene3D" id="3.20.20.370">
    <property type="entry name" value="Glycoside hydrolase/deacetylase"/>
    <property type="match status" value="1"/>
</dbReference>
<dbReference type="PROSITE" id="PS51677">
    <property type="entry name" value="NODB"/>
    <property type="match status" value="1"/>
</dbReference>
<dbReference type="InterPro" id="IPR050248">
    <property type="entry name" value="Polysacc_deacetylase_ArnD"/>
</dbReference>
<proteinExistence type="predicted"/>
<evidence type="ECO:0000313" key="3">
    <source>
        <dbReference type="Proteomes" id="UP000310541"/>
    </source>
</evidence>
<dbReference type="PANTHER" id="PTHR10587:SF134">
    <property type="entry name" value="SECRETED PROTEIN"/>
    <property type="match status" value="1"/>
</dbReference>
<dbReference type="PROSITE" id="PS51257">
    <property type="entry name" value="PROKAR_LIPOPROTEIN"/>
    <property type="match status" value="1"/>
</dbReference>
<dbReference type="PANTHER" id="PTHR10587">
    <property type="entry name" value="GLYCOSYL TRANSFERASE-RELATED"/>
    <property type="match status" value="1"/>
</dbReference>
<dbReference type="SUPFAM" id="SSF88713">
    <property type="entry name" value="Glycoside hydrolase/deacetylase"/>
    <property type="match status" value="1"/>
</dbReference>
<comment type="caution">
    <text evidence="2">The sequence shown here is derived from an EMBL/GenBank/DDBJ whole genome shotgun (WGS) entry which is preliminary data.</text>
</comment>
<feature type="domain" description="NodB homology" evidence="1">
    <location>
        <begin position="81"/>
        <end position="274"/>
    </location>
</feature>
<gene>
    <name evidence="2" type="ORF">FBF83_04280</name>
</gene>
<dbReference type="OrthoDB" id="9784220at2"/>
<sequence length="282" mass="31065">MQMYKITALILSILILSGCQYKSVMLHSPSTNKPIIRKIPSDIPYSKTQIAEIMASYDNRKPSEWGERVTGVLNSFETSKKEIALTFDACGGPHGSSVDDELITYLINEKISSTLFVNGRWIDENTTLFKKLADNPLFEIQNHGTHHLPLSVNGQSAWGITGTTSVEEVVAEMKKNENKIAEYTGTKPTLFRSGTAYYDDIAVEIANELGIQIVNYTILGDAGATFTSDEVKQALIKAKPGDIALLHMNQPDSGTADGLQQAVPILQKKGYSFVQLHNQNLQ</sequence>
<dbReference type="Pfam" id="PF01522">
    <property type="entry name" value="Polysacc_deac_1"/>
    <property type="match status" value="1"/>
</dbReference>
<organism evidence="2 3">
    <name type="scientific">Guptibacillus hwajinpoensis</name>
    <dbReference type="NCBI Taxonomy" id="208199"/>
    <lineage>
        <taxon>Bacteria</taxon>
        <taxon>Bacillati</taxon>
        <taxon>Bacillota</taxon>
        <taxon>Bacilli</taxon>
        <taxon>Bacillales</taxon>
        <taxon>Guptibacillaceae</taxon>
        <taxon>Guptibacillus</taxon>
    </lineage>
</organism>
<dbReference type="AlphaFoldDB" id="A0A4U1MMM1"/>